<keyword evidence="1" id="KW-1133">Transmembrane helix</keyword>
<feature type="transmembrane region" description="Helical" evidence="1">
    <location>
        <begin position="153"/>
        <end position="170"/>
    </location>
</feature>
<keyword evidence="1" id="KW-0472">Membrane</keyword>
<protein>
    <submittedName>
        <fullName evidence="2">Uncharacterized protein</fullName>
    </submittedName>
</protein>
<evidence type="ECO:0000313" key="3">
    <source>
        <dbReference type="Proteomes" id="UP000009227"/>
    </source>
</evidence>
<keyword evidence="3" id="KW-1185">Reference proteome</keyword>
<proteinExistence type="predicted"/>
<dbReference type="Proteomes" id="UP000009227">
    <property type="component" value="Chromosome"/>
</dbReference>
<dbReference type="STRING" id="880724.Metig_0809"/>
<dbReference type="HOGENOM" id="CLU_1529236_0_0_2"/>
<gene>
    <name evidence="2" type="ordered locus">Metig_0809</name>
</gene>
<evidence type="ECO:0000256" key="1">
    <source>
        <dbReference type="SAM" id="Phobius"/>
    </source>
</evidence>
<dbReference type="EMBL" id="CP002737">
    <property type="protein sequence ID" value="AEF96354.1"/>
    <property type="molecule type" value="Genomic_DNA"/>
</dbReference>
<dbReference type="RefSeq" id="WP_013798956.1">
    <property type="nucleotide sequence ID" value="NC_015562.1"/>
</dbReference>
<accession>F6BCZ3</accession>
<name>F6BCZ3_METIK</name>
<organism evidence="3">
    <name type="scientific">Methanotorris igneus (strain DSM 5666 / JCM 11834 / Kol 5)</name>
    <dbReference type="NCBI Taxonomy" id="880724"/>
    <lineage>
        <taxon>Archaea</taxon>
        <taxon>Methanobacteriati</taxon>
        <taxon>Methanobacteriota</taxon>
        <taxon>Methanomada group</taxon>
        <taxon>Methanococci</taxon>
        <taxon>Methanococcales</taxon>
        <taxon>Methanocaldococcaceae</taxon>
        <taxon>Methanotorris</taxon>
    </lineage>
</organism>
<evidence type="ECO:0000313" key="2">
    <source>
        <dbReference type="EMBL" id="AEF96354.1"/>
    </source>
</evidence>
<reference evidence="2 3" key="1">
    <citation type="submission" date="2011-05" db="EMBL/GenBank/DDBJ databases">
        <title>Complete sequence of Methanotorris igneus Kol 5.</title>
        <authorList>
            <consortium name="US DOE Joint Genome Institute"/>
            <person name="Lucas S."/>
            <person name="Han J."/>
            <person name="Lapidus A."/>
            <person name="Cheng J.-F."/>
            <person name="Goodwin L."/>
            <person name="Pitluck S."/>
            <person name="Peters L."/>
            <person name="Mikhailova N."/>
            <person name="Chertkov O."/>
            <person name="Han C."/>
            <person name="Tapia R."/>
            <person name="Land M."/>
            <person name="Hauser L."/>
            <person name="Kyrpides N."/>
            <person name="Ivanova N."/>
            <person name="Pagani I."/>
            <person name="Sieprawska-Lupa M."/>
            <person name="Whitman W."/>
            <person name="Woyke T."/>
        </authorList>
    </citation>
    <scope>NUCLEOTIDE SEQUENCE [LARGE SCALE GENOMIC DNA]</scope>
    <source>
        <strain evidence="3">DSM 5666 / JCM 11834 / Kol 5</strain>
    </source>
</reference>
<keyword evidence="1" id="KW-0812">Transmembrane</keyword>
<dbReference type="OrthoDB" id="386377at2157"/>
<dbReference type="GeneID" id="10643650"/>
<dbReference type="AlphaFoldDB" id="F6BCZ3"/>
<sequence length="175" mass="19682">MKEGWSIKPYHKVIFLILALMFITQSYAYLTVKYSILEANGIPLSSPYNFTVLVSKENTITNPIVEETPYARFVIYVENKNDEWNLYTNATTINGYSSIKYKAELFNASGEHPAGVDNNPTTVYGDSDGEFWYWGGIPDSDFGSNQTPVKSPIPLGAVILTLIIIPLITLRRMVK</sequence>
<dbReference type="KEGG" id="mig:Metig_0809"/>